<dbReference type="InterPro" id="IPR036116">
    <property type="entry name" value="FN3_sf"/>
</dbReference>
<comment type="subcellular location">
    <subcellularLocation>
        <location evidence="1">Membrane</location>
        <topology evidence="1">Single-pass type I membrane protein</topology>
    </subcellularLocation>
</comment>
<organism evidence="11 12">
    <name type="scientific">Sus scrofa</name>
    <name type="common">Pig</name>
    <dbReference type="NCBI Taxonomy" id="9823"/>
    <lineage>
        <taxon>Eukaryota</taxon>
        <taxon>Metazoa</taxon>
        <taxon>Chordata</taxon>
        <taxon>Craniata</taxon>
        <taxon>Vertebrata</taxon>
        <taxon>Euteleostomi</taxon>
        <taxon>Mammalia</taxon>
        <taxon>Eutheria</taxon>
        <taxon>Laurasiatheria</taxon>
        <taxon>Artiodactyla</taxon>
        <taxon>Suina</taxon>
        <taxon>Suidae</taxon>
        <taxon>Sus</taxon>
    </lineage>
</organism>
<dbReference type="InterPro" id="IPR013783">
    <property type="entry name" value="Ig-like_fold"/>
</dbReference>
<dbReference type="Pfam" id="PF09240">
    <property type="entry name" value="IL6Ra-bind"/>
    <property type="match status" value="1"/>
</dbReference>
<dbReference type="PROSITE" id="PS01356">
    <property type="entry name" value="HEMATOPO_REC_S_F2"/>
    <property type="match status" value="1"/>
</dbReference>
<dbReference type="Ensembl" id="ENSSSCT00015014665.1">
    <property type="protein sequence ID" value="ENSSSCP00015005693.1"/>
    <property type="gene ID" value="ENSSSCG00015011181.1"/>
</dbReference>
<feature type="signal peptide" evidence="9">
    <location>
        <begin position="1"/>
        <end position="22"/>
    </location>
</feature>
<accession>A0A8D0MPJ3</accession>
<dbReference type="InterPro" id="IPR015321">
    <property type="entry name" value="TypeI_recpt_CBD"/>
</dbReference>
<feature type="domain" description="Fibronectin type-III" evidence="10">
    <location>
        <begin position="223"/>
        <end position="321"/>
    </location>
</feature>
<dbReference type="PANTHER" id="PTHR23037:SF46">
    <property type="entry name" value="INTERLEUKIN 5 RECEPTOR SUBUNIT ALPHA"/>
    <property type="match status" value="1"/>
</dbReference>
<name>A0A8D0MPJ3_PIG</name>
<dbReference type="InterPro" id="IPR003532">
    <property type="entry name" value="Short_hematopoietin_rcpt_2_CS"/>
</dbReference>
<dbReference type="Proteomes" id="UP000694726">
    <property type="component" value="Unplaced"/>
</dbReference>
<keyword evidence="6" id="KW-0675">Receptor</keyword>
<feature type="transmembrane region" description="Helical" evidence="8">
    <location>
        <begin position="326"/>
        <end position="349"/>
    </location>
</feature>
<dbReference type="PANTHER" id="PTHR23037">
    <property type="entry name" value="CYTOKINE RECEPTOR"/>
    <property type="match status" value="1"/>
</dbReference>
<keyword evidence="2 8" id="KW-0812">Transmembrane</keyword>
<evidence type="ECO:0000256" key="3">
    <source>
        <dbReference type="ARBA" id="ARBA00022729"/>
    </source>
</evidence>
<dbReference type="InterPro" id="IPR040907">
    <property type="entry name" value="IL3Ra_N"/>
</dbReference>
<evidence type="ECO:0000259" key="10">
    <source>
        <dbReference type="PROSITE" id="PS50853"/>
    </source>
</evidence>
<evidence type="ECO:0000256" key="9">
    <source>
        <dbReference type="SAM" id="SignalP"/>
    </source>
</evidence>
<dbReference type="Gene3D" id="2.60.40.10">
    <property type="entry name" value="Immunoglobulins"/>
    <property type="match status" value="2"/>
</dbReference>
<dbReference type="PROSITE" id="PS50853">
    <property type="entry name" value="FN3"/>
    <property type="match status" value="1"/>
</dbReference>
<dbReference type="GO" id="GO:0016020">
    <property type="term" value="C:membrane"/>
    <property type="evidence" value="ECO:0007669"/>
    <property type="project" value="UniProtKB-SubCell"/>
</dbReference>
<protein>
    <recommendedName>
        <fullName evidence="10">Fibronectin type-III domain-containing protein</fullName>
    </recommendedName>
</protein>
<dbReference type="SUPFAM" id="SSF49265">
    <property type="entry name" value="Fibronectin type III"/>
    <property type="match status" value="2"/>
</dbReference>
<feature type="chain" id="PRO_5034389802" description="Fibronectin type-III domain-containing protein" evidence="9">
    <location>
        <begin position="23"/>
        <end position="412"/>
    </location>
</feature>
<keyword evidence="5 8" id="KW-0472">Membrane</keyword>
<dbReference type="GO" id="GO:0004896">
    <property type="term" value="F:cytokine receptor activity"/>
    <property type="evidence" value="ECO:0007669"/>
    <property type="project" value="InterPro"/>
</dbReference>
<evidence type="ECO:0000256" key="6">
    <source>
        <dbReference type="ARBA" id="ARBA00023170"/>
    </source>
</evidence>
<keyword evidence="7" id="KW-0325">Glycoprotein</keyword>
<evidence type="ECO:0000256" key="5">
    <source>
        <dbReference type="ARBA" id="ARBA00023136"/>
    </source>
</evidence>
<evidence type="ECO:0000313" key="11">
    <source>
        <dbReference type="Ensembl" id="ENSSSCP00015005693.1"/>
    </source>
</evidence>
<sequence>MVSPLNFVSLLVLVNSACFVDSQLAQKESPIINTKLDKRKKILTWNSRRNVTQQECIIDIPFEDPIRPTVEVSDDNSYACTFVNHLVHRGANLTVNVTADGQVYQEFLTIPNPGKEGSGGTNLSCLIYNIRFMNCSWMPGPAAPADVSYHLYMWASLHGNVSECSWYILDSTGTRVGCHFENLDEPHNTDNYFFLLNGTSNETAIQFLDSIPFVGKDIEKYNPPANVSVTYNVSYYIIRWDNPKIRFHLSHHILCYEVDVQRKGSVSKGEPVFQRGEDENKYLLPGATVTGEHTLRVRVRHAYRTIWSDWSATCSFGFPEKDFGRFLVILVGLLVGAVALFSMGLMFLCKRFSLKQKLFPPIPQVKQDLASSFMSNLEVSDTGWLLVPATTSEKPGFASLEVGPEGSLLAGG</sequence>
<evidence type="ECO:0000256" key="7">
    <source>
        <dbReference type="ARBA" id="ARBA00023180"/>
    </source>
</evidence>
<evidence type="ECO:0000256" key="2">
    <source>
        <dbReference type="ARBA" id="ARBA00022692"/>
    </source>
</evidence>
<keyword evidence="4 8" id="KW-1133">Transmembrane helix</keyword>
<evidence type="ECO:0000256" key="1">
    <source>
        <dbReference type="ARBA" id="ARBA00004479"/>
    </source>
</evidence>
<evidence type="ECO:0000313" key="12">
    <source>
        <dbReference type="Proteomes" id="UP000694726"/>
    </source>
</evidence>
<dbReference type="AlphaFoldDB" id="A0A8D0MPJ3"/>
<dbReference type="Pfam" id="PF18611">
    <property type="entry name" value="IL3Ra_N"/>
    <property type="match status" value="1"/>
</dbReference>
<dbReference type="InterPro" id="IPR003961">
    <property type="entry name" value="FN3_dom"/>
</dbReference>
<reference evidence="11" key="1">
    <citation type="submission" date="2025-08" db="UniProtKB">
        <authorList>
            <consortium name="Ensembl"/>
        </authorList>
    </citation>
    <scope>IDENTIFICATION</scope>
</reference>
<keyword evidence="3 9" id="KW-0732">Signal</keyword>
<proteinExistence type="predicted"/>
<evidence type="ECO:0000256" key="8">
    <source>
        <dbReference type="SAM" id="Phobius"/>
    </source>
</evidence>
<evidence type="ECO:0000256" key="4">
    <source>
        <dbReference type="ARBA" id="ARBA00022989"/>
    </source>
</evidence>